<keyword evidence="3 7" id="KW-0812">Transmembrane</keyword>
<protein>
    <recommendedName>
        <fullName evidence="7">Efficient mitochondria targeting-associated protein 19</fullName>
    </recommendedName>
</protein>
<evidence type="ECO:0000313" key="9">
    <source>
        <dbReference type="EMBL" id="EOO01143.1"/>
    </source>
</evidence>
<proteinExistence type="inferred from homology"/>
<keyword evidence="5 7" id="KW-1133">Transmembrane helix</keyword>
<dbReference type="RefSeq" id="XP_007914121.1">
    <property type="nucleotide sequence ID" value="XM_007915930.1"/>
</dbReference>
<feature type="transmembrane region" description="Helical" evidence="7">
    <location>
        <begin position="119"/>
        <end position="137"/>
    </location>
</feature>
<comment type="similarity">
    <text evidence="2">Belongs to the TMEM97/sigma-2 receptor family.</text>
</comment>
<dbReference type="PANTHER" id="PTHR31204">
    <property type="entry name" value="SIGMA INTRACELLULAR RECEPTOR 2"/>
    <property type="match status" value="1"/>
</dbReference>
<dbReference type="PANTHER" id="PTHR31204:SF1">
    <property type="entry name" value="SIGMA INTRACELLULAR RECEPTOR 2"/>
    <property type="match status" value="1"/>
</dbReference>
<evidence type="ECO:0000256" key="7">
    <source>
        <dbReference type="PIRNR" id="PIRNR031032"/>
    </source>
</evidence>
<dbReference type="GO" id="GO:0005789">
    <property type="term" value="C:endoplasmic reticulum membrane"/>
    <property type="evidence" value="ECO:0007669"/>
    <property type="project" value="UniProtKB-SubCell"/>
</dbReference>
<evidence type="ECO:0000256" key="4">
    <source>
        <dbReference type="ARBA" id="ARBA00022824"/>
    </source>
</evidence>
<dbReference type="InterPro" id="IPR033118">
    <property type="entry name" value="EXPERA"/>
</dbReference>
<dbReference type="GeneID" id="19323672"/>
<name>R8BP16_PHAM7</name>
<keyword evidence="4 7" id="KW-0256">Endoplasmic reticulum</keyword>
<dbReference type="eggNOG" id="ENOG502S97I">
    <property type="taxonomic scope" value="Eukaryota"/>
</dbReference>
<dbReference type="HOGENOM" id="CLU_086812_2_0_1"/>
<reference evidence="10" key="1">
    <citation type="journal article" date="2013" name="Genome Announc.">
        <title>Draft genome sequence of the ascomycete Phaeoacremonium aleophilum strain UCR-PA7, a causal agent of the esca disease complex in grapevines.</title>
        <authorList>
            <person name="Blanco-Ulate B."/>
            <person name="Rolshausen P."/>
            <person name="Cantu D."/>
        </authorList>
    </citation>
    <scope>NUCLEOTIDE SEQUENCE [LARGE SCALE GENOMIC DNA]</scope>
    <source>
        <strain evidence="10">UCR-PA7</strain>
    </source>
</reference>
<feature type="transmembrane region" description="Helical" evidence="7">
    <location>
        <begin position="82"/>
        <end position="99"/>
    </location>
</feature>
<sequence length="157" mass="18284">MILVDGVAHYPKWLYEPKDAPLHFLQILRDWYLGMFNDPFVQEDKAPNWLKPFVFLEFTFLFPTAVYATYRLSQKKGTTGQLELLLLIYGFEMAISTYLCINDMALWDPVAYPTAVKNAFIYQIYGPYVILPGLLFVDMYSRLLARFNSTDVAKKTQ</sequence>
<comment type="subcellular location">
    <subcellularLocation>
        <location evidence="1">Endoplasmic reticulum membrane</location>
        <topology evidence="1">Multi-pass membrane protein</topology>
    </subcellularLocation>
</comment>
<keyword evidence="6 7" id="KW-0472">Membrane</keyword>
<dbReference type="PIRSF" id="PIRSF031032">
    <property type="entry name" value="TMP_97_prd"/>
    <property type="match status" value="1"/>
</dbReference>
<dbReference type="Proteomes" id="UP000014074">
    <property type="component" value="Unassembled WGS sequence"/>
</dbReference>
<dbReference type="KEGG" id="tmn:UCRPA7_3333"/>
<dbReference type="InterPro" id="IPR016964">
    <property type="entry name" value="Sigma2_recept"/>
</dbReference>
<evidence type="ECO:0000256" key="5">
    <source>
        <dbReference type="ARBA" id="ARBA00022989"/>
    </source>
</evidence>
<evidence type="ECO:0000256" key="6">
    <source>
        <dbReference type="ARBA" id="ARBA00023136"/>
    </source>
</evidence>
<evidence type="ECO:0000256" key="2">
    <source>
        <dbReference type="ARBA" id="ARBA00009096"/>
    </source>
</evidence>
<evidence type="ECO:0000313" key="10">
    <source>
        <dbReference type="Proteomes" id="UP000014074"/>
    </source>
</evidence>
<gene>
    <name evidence="9" type="ORF">UCRPA7_3333</name>
</gene>
<evidence type="ECO:0000256" key="3">
    <source>
        <dbReference type="ARBA" id="ARBA00022692"/>
    </source>
</evidence>
<evidence type="ECO:0000259" key="8">
    <source>
        <dbReference type="PROSITE" id="PS51751"/>
    </source>
</evidence>
<dbReference type="EMBL" id="KB933041">
    <property type="protein sequence ID" value="EOO01143.1"/>
    <property type="molecule type" value="Genomic_DNA"/>
</dbReference>
<accession>R8BP16</accession>
<keyword evidence="10" id="KW-1185">Reference proteome</keyword>
<dbReference type="InterPro" id="IPR051987">
    <property type="entry name" value="Sigma-2_receptor-like"/>
</dbReference>
<dbReference type="Pfam" id="PF05241">
    <property type="entry name" value="EBP"/>
    <property type="match status" value="1"/>
</dbReference>
<organism evidence="9 10">
    <name type="scientific">Phaeoacremonium minimum (strain UCR-PA7)</name>
    <name type="common">Esca disease fungus</name>
    <name type="synonym">Togninia minima</name>
    <dbReference type="NCBI Taxonomy" id="1286976"/>
    <lineage>
        <taxon>Eukaryota</taxon>
        <taxon>Fungi</taxon>
        <taxon>Dikarya</taxon>
        <taxon>Ascomycota</taxon>
        <taxon>Pezizomycotina</taxon>
        <taxon>Sordariomycetes</taxon>
        <taxon>Sordariomycetidae</taxon>
        <taxon>Togniniales</taxon>
        <taxon>Togniniaceae</taxon>
        <taxon>Phaeoacremonium</taxon>
    </lineage>
</organism>
<feature type="domain" description="EXPERA" evidence="8">
    <location>
        <begin position="1"/>
        <end position="136"/>
    </location>
</feature>
<evidence type="ECO:0000256" key="1">
    <source>
        <dbReference type="ARBA" id="ARBA00004477"/>
    </source>
</evidence>
<dbReference type="OrthoDB" id="433124at2759"/>
<dbReference type="PROSITE" id="PS51751">
    <property type="entry name" value="EXPERA"/>
    <property type="match status" value="1"/>
</dbReference>
<dbReference type="AlphaFoldDB" id="R8BP16"/>
<feature type="transmembrane region" description="Helical" evidence="7">
    <location>
        <begin position="49"/>
        <end position="70"/>
    </location>
</feature>